<dbReference type="GO" id="GO:0004556">
    <property type="term" value="F:alpha-amylase activity"/>
    <property type="evidence" value="ECO:0007669"/>
    <property type="project" value="TreeGrafter"/>
</dbReference>
<evidence type="ECO:0000259" key="2">
    <source>
        <dbReference type="SMART" id="SM00642"/>
    </source>
</evidence>
<dbReference type="AlphaFoldDB" id="A0A934KAM6"/>
<sequence>MSSKPMAPSTPATVGERWWRNAVIYHIYVRSFVDSNADGIGDLPGLRSRLGYLQWLGVDAIWLSPIMVSPNRDFGYDVADYYQVDPAYGSLADLDLLIAEAAARNIKVLLDLVPNHTSDQHPWFRDPELRLTRYVWTDRPNNWLAAFGGPAWTRDEATGRYYLHNFLPGQPDLDWWNPAVRQEFELILQYWFDRGVAGFRIDVAHALVKDRRLRDNPAASEQDPPWQQLAGLSNRYSARQPEVHEIYRHWRGIAKAYAPERLLMGEVHLFDAEEWAAYHGQDDELQLALNFMLVFRPFEPDALRTIVERTLAVLPESADAVWHGSNHDVSRLATRWAEGDERRVRLALTMLLTLPGATVLYQGDEIGLRDGHVPHESVRDCATPSRDPQRTPMRWNAEAMGGFTSGEPWLPVERDPLINVEAQRKKPGSVLNFTRELIRLKRRLQGRYDSLGAPAGVWRYSRGEVLVELDFGRLETRVSEPE</sequence>
<name>A0A934KAM6_9BACT</name>
<comment type="caution">
    <text evidence="3">The sequence shown here is derived from an EMBL/GenBank/DDBJ whole genome shotgun (WGS) entry which is preliminary data.</text>
</comment>
<evidence type="ECO:0000256" key="1">
    <source>
        <dbReference type="ARBA" id="ARBA00008061"/>
    </source>
</evidence>
<dbReference type="InterPro" id="IPR017853">
    <property type="entry name" value="GH"/>
</dbReference>
<protein>
    <submittedName>
        <fullName evidence="3">Alpha-amylase</fullName>
    </submittedName>
</protein>
<comment type="similarity">
    <text evidence="1">Belongs to the glycosyl hydrolase 13 family.</text>
</comment>
<dbReference type="RefSeq" id="WP_338178330.1">
    <property type="nucleotide sequence ID" value="NZ_JAEKNQ010000030.1"/>
</dbReference>
<evidence type="ECO:0000313" key="3">
    <source>
        <dbReference type="EMBL" id="MBJ7603024.1"/>
    </source>
</evidence>
<dbReference type="Proteomes" id="UP000620075">
    <property type="component" value="Unassembled WGS sequence"/>
</dbReference>
<dbReference type="InterPro" id="IPR045857">
    <property type="entry name" value="O16G_dom_2"/>
</dbReference>
<gene>
    <name evidence="3" type="ORF">JF888_07520</name>
</gene>
<dbReference type="Gene3D" id="3.20.20.80">
    <property type="entry name" value="Glycosidases"/>
    <property type="match status" value="1"/>
</dbReference>
<dbReference type="Pfam" id="PF00128">
    <property type="entry name" value="Alpha-amylase"/>
    <property type="match status" value="1"/>
</dbReference>
<evidence type="ECO:0000313" key="4">
    <source>
        <dbReference type="Proteomes" id="UP000620075"/>
    </source>
</evidence>
<dbReference type="SMART" id="SM00642">
    <property type="entry name" value="Aamy"/>
    <property type="match status" value="1"/>
</dbReference>
<dbReference type="SUPFAM" id="SSF51445">
    <property type="entry name" value="(Trans)glycosidases"/>
    <property type="match status" value="1"/>
</dbReference>
<organism evidence="3 4">
    <name type="scientific">Candidatus Dormiibacter inghamiae</name>
    <dbReference type="NCBI Taxonomy" id="3127013"/>
    <lineage>
        <taxon>Bacteria</taxon>
        <taxon>Bacillati</taxon>
        <taxon>Candidatus Dormiibacterota</taxon>
        <taxon>Candidatus Dormibacteria</taxon>
        <taxon>Candidatus Dormibacterales</taxon>
        <taxon>Candidatus Dormibacteraceae</taxon>
        <taxon>Candidatus Dormiibacter</taxon>
    </lineage>
</organism>
<dbReference type="EMBL" id="JAEKNQ010000030">
    <property type="protein sequence ID" value="MBJ7603024.1"/>
    <property type="molecule type" value="Genomic_DNA"/>
</dbReference>
<dbReference type="GO" id="GO:0009313">
    <property type="term" value="P:oligosaccharide catabolic process"/>
    <property type="evidence" value="ECO:0007669"/>
    <property type="project" value="TreeGrafter"/>
</dbReference>
<reference evidence="3 4" key="1">
    <citation type="submission" date="2020-10" db="EMBL/GenBank/DDBJ databases">
        <title>Ca. Dormibacterota MAGs.</title>
        <authorList>
            <person name="Montgomery K."/>
        </authorList>
    </citation>
    <scope>NUCLEOTIDE SEQUENCE [LARGE SCALE GENOMIC DNA]</scope>
    <source>
        <strain evidence="3">SC8811_S16_3</strain>
    </source>
</reference>
<feature type="domain" description="Glycosyl hydrolase family 13 catalytic" evidence="2">
    <location>
        <begin position="26"/>
        <end position="390"/>
    </location>
</feature>
<dbReference type="InterPro" id="IPR006047">
    <property type="entry name" value="GH13_cat_dom"/>
</dbReference>
<proteinExistence type="inferred from homology"/>
<dbReference type="PANTHER" id="PTHR10357:SF179">
    <property type="entry name" value="NEUTRAL AND BASIC AMINO ACID TRANSPORT PROTEIN RBAT"/>
    <property type="match status" value="1"/>
</dbReference>
<dbReference type="PANTHER" id="PTHR10357">
    <property type="entry name" value="ALPHA-AMYLASE FAMILY MEMBER"/>
    <property type="match status" value="1"/>
</dbReference>
<accession>A0A934KAM6</accession>
<dbReference type="Gene3D" id="3.90.400.10">
    <property type="entry name" value="Oligo-1,6-glucosidase, Domain 2"/>
    <property type="match status" value="1"/>
</dbReference>